<organism evidence="8 9">
    <name type="scientific">Opisthorchis felineus</name>
    <dbReference type="NCBI Taxonomy" id="147828"/>
    <lineage>
        <taxon>Eukaryota</taxon>
        <taxon>Metazoa</taxon>
        <taxon>Spiralia</taxon>
        <taxon>Lophotrochozoa</taxon>
        <taxon>Platyhelminthes</taxon>
        <taxon>Trematoda</taxon>
        <taxon>Digenea</taxon>
        <taxon>Opisthorchiida</taxon>
        <taxon>Opisthorchiata</taxon>
        <taxon>Opisthorchiidae</taxon>
        <taxon>Opisthorchis</taxon>
    </lineage>
</organism>
<feature type="domain" description="Neurofascin/L1/NrCAM C-terminal" evidence="7">
    <location>
        <begin position="710"/>
        <end position="796"/>
    </location>
</feature>
<feature type="transmembrane region" description="Helical" evidence="5">
    <location>
        <begin position="685"/>
        <end position="709"/>
    </location>
</feature>
<accession>A0A4V6RGY1</accession>
<feature type="chain" id="PRO_5033454840" description="Neurofascin/L1/NrCAM C-terminal domain-containing protein" evidence="6">
    <location>
        <begin position="27"/>
        <end position="816"/>
    </location>
</feature>
<reference evidence="8 9" key="1">
    <citation type="journal article" date="2019" name="BMC Genomics">
        <title>New insights from Opisthorchis felineus genome: update on genomics of the epidemiologically important liver flukes.</title>
        <authorList>
            <person name="Ershov N.I."/>
            <person name="Mordvinov V.A."/>
            <person name="Prokhortchouk E.B."/>
            <person name="Pakharukova M.Y."/>
            <person name="Gunbin K.V."/>
            <person name="Ustyantsev K."/>
            <person name="Genaev M.A."/>
            <person name="Blinov A.G."/>
            <person name="Mazur A."/>
            <person name="Boulygina E."/>
            <person name="Tsygankova S."/>
            <person name="Khrameeva E."/>
            <person name="Chekanov N."/>
            <person name="Fan G."/>
            <person name="Xiao A."/>
            <person name="Zhang H."/>
            <person name="Xu X."/>
            <person name="Yang H."/>
            <person name="Solovyev V."/>
            <person name="Lee S.M."/>
            <person name="Liu X."/>
            <person name="Afonnikov D.A."/>
            <person name="Skryabin K.G."/>
        </authorList>
    </citation>
    <scope>NUCLEOTIDE SEQUENCE [LARGE SCALE GENOMIC DNA]</scope>
    <source>
        <strain evidence="8">AK-0245</strain>
        <tissue evidence="8">Whole organism</tissue>
    </source>
</reference>
<dbReference type="InterPro" id="IPR026966">
    <property type="entry name" value="Neurofascin/L1/NrCAM_C"/>
</dbReference>
<evidence type="ECO:0000259" key="7">
    <source>
        <dbReference type="Pfam" id="PF13882"/>
    </source>
</evidence>
<dbReference type="Proteomes" id="UP000308267">
    <property type="component" value="Unassembled WGS sequence"/>
</dbReference>
<keyword evidence="3 5" id="KW-1133">Transmembrane helix</keyword>
<protein>
    <recommendedName>
        <fullName evidence="7">Neurofascin/L1/NrCAM C-terminal domain-containing protein</fullName>
    </recommendedName>
</protein>
<evidence type="ECO:0000313" key="9">
    <source>
        <dbReference type="Proteomes" id="UP000308267"/>
    </source>
</evidence>
<comment type="caution">
    <text evidence="8">The sequence shown here is derived from an EMBL/GenBank/DDBJ whole genome shotgun (WGS) entry which is preliminary data.</text>
</comment>
<evidence type="ECO:0000256" key="4">
    <source>
        <dbReference type="ARBA" id="ARBA00023136"/>
    </source>
</evidence>
<gene>
    <name evidence="8" type="ORF">CRM22_006483</name>
</gene>
<evidence type="ECO:0000256" key="3">
    <source>
        <dbReference type="ARBA" id="ARBA00022989"/>
    </source>
</evidence>
<feature type="signal peptide" evidence="6">
    <location>
        <begin position="1"/>
        <end position="26"/>
    </location>
</feature>
<dbReference type="STRING" id="147828.A0A4V6RGY1"/>
<evidence type="ECO:0000256" key="1">
    <source>
        <dbReference type="ARBA" id="ARBA00004167"/>
    </source>
</evidence>
<comment type="subcellular location">
    <subcellularLocation>
        <location evidence="1">Membrane</location>
        <topology evidence="1">Single-pass membrane protein</topology>
    </subcellularLocation>
</comment>
<keyword evidence="6" id="KW-0732">Signal</keyword>
<evidence type="ECO:0000256" key="2">
    <source>
        <dbReference type="ARBA" id="ARBA00022692"/>
    </source>
</evidence>
<evidence type="ECO:0000313" key="8">
    <source>
        <dbReference type="EMBL" id="TGZ64234.1"/>
    </source>
</evidence>
<evidence type="ECO:0000256" key="6">
    <source>
        <dbReference type="SAM" id="SignalP"/>
    </source>
</evidence>
<dbReference type="EMBL" id="SJOL01006840">
    <property type="protein sequence ID" value="TGZ64235.1"/>
    <property type="molecule type" value="Genomic_DNA"/>
</dbReference>
<dbReference type="Pfam" id="PF13882">
    <property type="entry name" value="Bravo_FIGEY"/>
    <property type="match status" value="1"/>
</dbReference>
<dbReference type="AlphaFoldDB" id="A0A4V6RGY1"/>
<proteinExistence type="predicted"/>
<keyword evidence="9" id="KW-1185">Reference proteome</keyword>
<dbReference type="GO" id="GO:0016020">
    <property type="term" value="C:membrane"/>
    <property type="evidence" value="ECO:0007669"/>
    <property type="project" value="UniProtKB-SubCell"/>
</dbReference>
<name>A0A4V6RGY1_OPIFE</name>
<keyword evidence="2 5" id="KW-0812">Transmembrane</keyword>
<keyword evidence="4 5" id="KW-0472">Membrane</keyword>
<dbReference type="OrthoDB" id="6244967at2759"/>
<evidence type="ECO:0000256" key="5">
    <source>
        <dbReference type="SAM" id="Phobius"/>
    </source>
</evidence>
<dbReference type="EMBL" id="SJOL01006840">
    <property type="protein sequence ID" value="TGZ64233.1"/>
    <property type="molecule type" value="Genomic_DNA"/>
</dbReference>
<sequence>MISANRWHVRLLLVWCIYLETASVLARTGEHFVQFIPTPGVVSDRFYYESPGSVHPIEVDASTTQQVRIRIVDFLNNNPELKLHCHVAPLSPDSELTSAFLCRKTSVTANSLCVDPKTQTPQWGEIAFNAIGNRSHGYTFHAELLVGRVLLDAFYFCKFRNKWGELNSNMVEVQDVYYYQIAMVKRDAEKPQYLPTIKAPDLPMRLDCGTRRWSEKDLPTWADHSFPSPFLWSFCELSGADGYTDYQCMNKARKHPIGVSDYFEHVVYPNGTLILLGRTAAAWKYMGLLCRSHIRSAVIFSVFFGGTESNPGPLMYDPNVPYTDSSFRPLSPMFQKITVRQGPGSGTQLVAVYRGSRSFAKTEWTKDGGRIPFGFPEPTAFALTFPELIQRNHSGLYELHVSGRHPSIRFQYEVTVVGPPEVIQDPPALLLVMEGHEAMYHTEIASYSTTTLRINGEVFFPGSPQEHRKLSNHFPYLKDVKIHPLDIQGPRIQYRASNLVFTPGSSFGSTHTVTIEGANEFGYARVSTLINVLPRPAFLKLPADCAPRCLSSEEHTFSCEVDLRPYAMAHVIQSWDWNGTDISVLRGQGDARADYFQTEGITLRLLPVRDPSRVSLFANSHVTCRIRIYYKAVQAALGNSENVERVLQDSKWIVYDSRTDTETRGLSSKVDLQLDSTRSTASAGFSWIAAVLIAIVIIIIIGALTACIVMRSRGETYMLDRKERASGHDPDKELLENKNFQIYERPDLPPLRGSRCSLNDYSAEIGSDADGELDDYNLDPGKFNEEGSFIDQYTTETHYKSTSRLPTLSGQYQPLA</sequence>
<dbReference type="EMBL" id="SJOL01006840">
    <property type="protein sequence ID" value="TGZ64234.1"/>
    <property type="molecule type" value="Genomic_DNA"/>
</dbReference>